<dbReference type="GO" id="GO:0003677">
    <property type="term" value="F:DNA binding"/>
    <property type="evidence" value="ECO:0007669"/>
    <property type="project" value="UniProtKB-KW"/>
</dbReference>
<dbReference type="InterPro" id="IPR000595">
    <property type="entry name" value="cNMP-bd_dom"/>
</dbReference>
<organism evidence="5 6">
    <name type="scientific">Glacieibacterium frigidum</name>
    <dbReference type="NCBI Taxonomy" id="2593303"/>
    <lineage>
        <taxon>Bacteria</taxon>
        <taxon>Pseudomonadati</taxon>
        <taxon>Pseudomonadota</taxon>
        <taxon>Alphaproteobacteria</taxon>
        <taxon>Sphingomonadales</taxon>
        <taxon>Sphingosinicellaceae</taxon>
        <taxon>Glacieibacterium</taxon>
    </lineage>
</organism>
<keyword evidence="1" id="KW-0805">Transcription regulation</keyword>
<dbReference type="InterPro" id="IPR036388">
    <property type="entry name" value="WH-like_DNA-bd_sf"/>
</dbReference>
<accession>A0A552UJN0</accession>
<dbReference type="InterPro" id="IPR014710">
    <property type="entry name" value="RmlC-like_jellyroll"/>
</dbReference>
<dbReference type="Pfam" id="PF00027">
    <property type="entry name" value="cNMP_binding"/>
    <property type="match status" value="1"/>
</dbReference>
<dbReference type="Gene3D" id="2.60.120.10">
    <property type="entry name" value="Jelly Rolls"/>
    <property type="match status" value="1"/>
</dbReference>
<feature type="domain" description="HTH crp-type" evidence="4">
    <location>
        <begin position="131"/>
        <end position="205"/>
    </location>
</feature>
<dbReference type="Gene3D" id="1.10.10.10">
    <property type="entry name" value="Winged helix-like DNA-binding domain superfamily/Winged helix DNA-binding domain"/>
    <property type="match status" value="1"/>
</dbReference>
<keyword evidence="6" id="KW-1185">Reference proteome</keyword>
<dbReference type="CDD" id="cd00038">
    <property type="entry name" value="CAP_ED"/>
    <property type="match status" value="1"/>
</dbReference>
<dbReference type="Pfam" id="PF13545">
    <property type="entry name" value="HTH_Crp_2"/>
    <property type="match status" value="1"/>
</dbReference>
<comment type="caution">
    <text evidence="5">The sequence shown here is derived from an EMBL/GenBank/DDBJ whole genome shotgun (WGS) entry which is preliminary data.</text>
</comment>
<sequence>MPPELAGKLTALLSKPRDIPARQDLMTEGDAPAAMVVMLEGWACRYNILPEGTRQISAFLMPGDCCDLHVSVLTEMDHSIATLTPAKVAHIQRDELNDLLDAEPALMRAFWWMQLVNESVMRAWIVSMGRRDSLQRVGHLMLELYARATAIGLVRDDRLVMPLTQIVIGDALGLTPVHVNRVLRRLREEGVMEIQGGTLTIADSAKLARVTGFDDSYLHRRLKRAA</sequence>
<dbReference type="SMART" id="SM00419">
    <property type="entry name" value="HTH_CRP"/>
    <property type="match status" value="1"/>
</dbReference>
<dbReference type="InterPro" id="IPR018490">
    <property type="entry name" value="cNMP-bd_dom_sf"/>
</dbReference>
<dbReference type="EMBL" id="VJWA01000001">
    <property type="protein sequence ID" value="TRW18449.1"/>
    <property type="molecule type" value="Genomic_DNA"/>
</dbReference>
<keyword evidence="3" id="KW-0804">Transcription</keyword>
<keyword evidence="2" id="KW-0238">DNA-binding</keyword>
<gene>
    <name evidence="5" type="ORF">FMM06_07680</name>
</gene>
<dbReference type="PROSITE" id="PS51063">
    <property type="entry name" value="HTH_CRP_2"/>
    <property type="match status" value="1"/>
</dbReference>
<dbReference type="SUPFAM" id="SSF51206">
    <property type="entry name" value="cAMP-binding domain-like"/>
    <property type="match status" value="1"/>
</dbReference>
<evidence type="ECO:0000259" key="4">
    <source>
        <dbReference type="PROSITE" id="PS51063"/>
    </source>
</evidence>
<protein>
    <submittedName>
        <fullName evidence="5">Crp/Fnr family transcriptional regulator</fullName>
    </submittedName>
</protein>
<proteinExistence type="predicted"/>
<dbReference type="InterPro" id="IPR012318">
    <property type="entry name" value="HTH_CRP"/>
</dbReference>
<evidence type="ECO:0000256" key="3">
    <source>
        <dbReference type="ARBA" id="ARBA00023163"/>
    </source>
</evidence>
<reference evidence="5 6" key="1">
    <citation type="submission" date="2019-07" db="EMBL/GenBank/DDBJ databases">
        <title>Novel species isolated from glacier.</title>
        <authorList>
            <person name="Liu Q."/>
            <person name="Xin Y.-H."/>
        </authorList>
    </citation>
    <scope>NUCLEOTIDE SEQUENCE [LARGE SCALE GENOMIC DNA]</scope>
    <source>
        <strain evidence="5 6">LB1R16</strain>
    </source>
</reference>
<evidence type="ECO:0000313" key="6">
    <source>
        <dbReference type="Proteomes" id="UP000317894"/>
    </source>
</evidence>
<name>A0A552UJN0_9SPHN</name>
<evidence type="ECO:0000256" key="2">
    <source>
        <dbReference type="ARBA" id="ARBA00023125"/>
    </source>
</evidence>
<evidence type="ECO:0000313" key="5">
    <source>
        <dbReference type="EMBL" id="TRW18449.1"/>
    </source>
</evidence>
<dbReference type="GO" id="GO:0006355">
    <property type="term" value="P:regulation of DNA-templated transcription"/>
    <property type="evidence" value="ECO:0007669"/>
    <property type="project" value="InterPro"/>
</dbReference>
<dbReference type="OrthoDB" id="6155297at2"/>
<dbReference type="InterPro" id="IPR036390">
    <property type="entry name" value="WH_DNA-bd_sf"/>
</dbReference>
<dbReference type="AlphaFoldDB" id="A0A552UJN0"/>
<evidence type="ECO:0000256" key="1">
    <source>
        <dbReference type="ARBA" id="ARBA00023015"/>
    </source>
</evidence>
<dbReference type="Proteomes" id="UP000317894">
    <property type="component" value="Unassembled WGS sequence"/>
</dbReference>
<dbReference type="SUPFAM" id="SSF46785">
    <property type="entry name" value="Winged helix' DNA-binding domain"/>
    <property type="match status" value="1"/>
</dbReference>